<proteinExistence type="predicted"/>
<dbReference type="OrthoDB" id="982229at2"/>
<dbReference type="PROSITE" id="PS51257">
    <property type="entry name" value="PROKAR_LIPOPROTEIN"/>
    <property type="match status" value="1"/>
</dbReference>
<accession>A0A2U8QQX2</accession>
<name>A0A2U8QQX2_9FLAO</name>
<evidence type="ECO:0008006" key="3">
    <source>
        <dbReference type="Google" id="ProtNLM"/>
    </source>
</evidence>
<dbReference type="AlphaFoldDB" id="A0A2U8QQX2"/>
<reference evidence="1 2" key="1">
    <citation type="submission" date="2018-05" db="EMBL/GenBank/DDBJ databases">
        <title>Flavobacterium sp. MEBiC07310.</title>
        <authorList>
            <person name="Baek K."/>
        </authorList>
    </citation>
    <scope>NUCLEOTIDE SEQUENCE [LARGE SCALE GENOMIC DNA]</scope>
    <source>
        <strain evidence="1 2">MEBiC07310</strain>
    </source>
</reference>
<gene>
    <name evidence="1" type="ORF">DI487_00305</name>
</gene>
<protein>
    <recommendedName>
        <fullName evidence="3">Cytochrome C</fullName>
    </recommendedName>
</protein>
<sequence>MKKVVFSSLLIVGLTFFQSCKEEEKKETADAKTAECTSDSSKNDDGFDMYEMSEMAALMEQMYVDNQRLKERILKGDTIGRFPQHFMRIHEAVLTDETDKDQFFNEQAKKFIEAQELIYNDPENAKEHFNNGIDACIKCHEVKCGGPIPKIKKLYIK</sequence>
<dbReference type="KEGG" id="fse:DI487_00305"/>
<keyword evidence="2" id="KW-1185">Reference proteome</keyword>
<organism evidence="1 2">
    <name type="scientific">Flavobacterium sediminis</name>
    <dbReference type="NCBI Taxonomy" id="2201181"/>
    <lineage>
        <taxon>Bacteria</taxon>
        <taxon>Pseudomonadati</taxon>
        <taxon>Bacteroidota</taxon>
        <taxon>Flavobacteriia</taxon>
        <taxon>Flavobacteriales</taxon>
        <taxon>Flavobacteriaceae</taxon>
        <taxon>Flavobacterium</taxon>
    </lineage>
</organism>
<dbReference type="EMBL" id="CP029463">
    <property type="protein sequence ID" value="AWM12470.1"/>
    <property type="molecule type" value="Genomic_DNA"/>
</dbReference>
<dbReference type="RefSeq" id="WP_109567879.1">
    <property type="nucleotide sequence ID" value="NZ_CP029463.1"/>
</dbReference>
<evidence type="ECO:0000313" key="2">
    <source>
        <dbReference type="Proteomes" id="UP000245429"/>
    </source>
</evidence>
<evidence type="ECO:0000313" key="1">
    <source>
        <dbReference type="EMBL" id="AWM12470.1"/>
    </source>
</evidence>
<dbReference type="Proteomes" id="UP000245429">
    <property type="component" value="Chromosome"/>
</dbReference>